<dbReference type="AlphaFoldDB" id="W7XIQ6"/>
<keyword evidence="1" id="KW-0812">Transmembrane</keyword>
<sequence>MKMVFRQYFNQKVSKIQKQQELNNLTIMKYYFFFVFYIIQQYKVVFFNFYYDFLSEFYNCINSHLRIVFLNVYEVVLFAMKRFIDCFILLQRIKTCFFNAPYYLQQSKTSKKIDSKSASSKAQNQRVKSLIYMFFLIYIKWREFLCVVFA</sequence>
<keyword evidence="1" id="KW-0472">Membrane</keyword>
<evidence type="ECO:0000313" key="2">
    <source>
        <dbReference type="Proteomes" id="UP000009168"/>
    </source>
</evidence>
<keyword evidence="2" id="KW-1185">Reference proteome</keyword>
<protein>
    <submittedName>
        <fullName evidence="1">Transmembrane protein, putative</fullName>
    </submittedName>
</protein>
<dbReference type="Proteomes" id="UP000009168">
    <property type="component" value="Unassembled WGS sequence"/>
</dbReference>
<gene>
    <name evidence="1" type="ORF">TTHERM_000653669</name>
</gene>
<dbReference type="GeneID" id="24440040"/>
<dbReference type="RefSeq" id="XP_012652652.1">
    <property type="nucleotide sequence ID" value="XM_012797198.1"/>
</dbReference>
<reference evidence="2" key="1">
    <citation type="journal article" date="2006" name="PLoS Biol.">
        <title>Macronuclear genome sequence of the ciliate Tetrahymena thermophila, a model eukaryote.</title>
        <authorList>
            <person name="Eisen J.A."/>
            <person name="Coyne R.S."/>
            <person name="Wu M."/>
            <person name="Wu D."/>
            <person name="Thiagarajan M."/>
            <person name="Wortman J.R."/>
            <person name="Badger J.H."/>
            <person name="Ren Q."/>
            <person name="Amedeo P."/>
            <person name="Jones K.M."/>
            <person name="Tallon L.J."/>
            <person name="Delcher A.L."/>
            <person name="Salzberg S.L."/>
            <person name="Silva J.C."/>
            <person name="Haas B.J."/>
            <person name="Majoros W.H."/>
            <person name="Farzad M."/>
            <person name="Carlton J.M."/>
            <person name="Smith R.K. Jr."/>
            <person name="Garg J."/>
            <person name="Pearlman R.E."/>
            <person name="Karrer K.M."/>
            <person name="Sun L."/>
            <person name="Manning G."/>
            <person name="Elde N.C."/>
            <person name="Turkewitz A.P."/>
            <person name="Asai D.J."/>
            <person name="Wilkes D.E."/>
            <person name="Wang Y."/>
            <person name="Cai H."/>
            <person name="Collins K."/>
            <person name="Stewart B.A."/>
            <person name="Lee S.R."/>
            <person name="Wilamowska K."/>
            <person name="Weinberg Z."/>
            <person name="Ruzzo W.L."/>
            <person name="Wloga D."/>
            <person name="Gaertig J."/>
            <person name="Frankel J."/>
            <person name="Tsao C.-C."/>
            <person name="Gorovsky M.A."/>
            <person name="Keeling P.J."/>
            <person name="Waller R.F."/>
            <person name="Patron N.J."/>
            <person name="Cherry J.M."/>
            <person name="Stover N.A."/>
            <person name="Krieger C.J."/>
            <person name="del Toro C."/>
            <person name="Ryder H.F."/>
            <person name="Williamson S.C."/>
            <person name="Barbeau R.A."/>
            <person name="Hamilton E.P."/>
            <person name="Orias E."/>
        </authorList>
    </citation>
    <scope>NUCLEOTIDE SEQUENCE [LARGE SCALE GENOMIC DNA]</scope>
    <source>
        <strain evidence="2">SB210</strain>
    </source>
</reference>
<organism evidence="1 2">
    <name type="scientific">Tetrahymena thermophila (strain SB210)</name>
    <dbReference type="NCBI Taxonomy" id="312017"/>
    <lineage>
        <taxon>Eukaryota</taxon>
        <taxon>Sar</taxon>
        <taxon>Alveolata</taxon>
        <taxon>Ciliophora</taxon>
        <taxon>Intramacronucleata</taxon>
        <taxon>Oligohymenophorea</taxon>
        <taxon>Hymenostomatida</taxon>
        <taxon>Tetrahymenina</taxon>
        <taxon>Tetrahymenidae</taxon>
        <taxon>Tetrahymena</taxon>
    </lineage>
</organism>
<name>W7XIQ6_TETTS</name>
<proteinExistence type="predicted"/>
<dbReference type="InParanoid" id="W7XIQ6"/>
<dbReference type="EMBL" id="GG662720">
    <property type="protein sequence ID" value="EWS74821.1"/>
    <property type="molecule type" value="Genomic_DNA"/>
</dbReference>
<evidence type="ECO:0000313" key="1">
    <source>
        <dbReference type="EMBL" id="EWS74821.1"/>
    </source>
</evidence>
<dbReference type="KEGG" id="tet:TTHERM_000653669"/>
<accession>W7XIQ6</accession>